<sequence>MAAQMDAASSLVVVEPIKSPAQRALFEMNLIKQNATYLTLSASPDELNLLREIESLIPTASNDQSLGSAELRRIIERTSQFKSMGASVVGLLPDAGRRESALFRLPTGKLGMLAVWDYKADEGKMYAMQEALTFDVANRPASLSLSENPADLRRLWTAAWNTDTEYYTLYLEDTKGRNGGNDWNPETIRAFAQRLTQ</sequence>
<dbReference type="Proteomes" id="UP000235616">
    <property type="component" value="Unassembled WGS sequence"/>
</dbReference>
<proteinExistence type="predicted"/>
<protein>
    <submittedName>
        <fullName evidence="1">Uncharacterized protein</fullName>
    </submittedName>
</protein>
<dbReference type="EMBL" id="PNYA01000007">
    <property type="protein sequence ID" value="PMS20864.1"/>
    <property type="molecule type" value="Genomic_DNA"/>
</dbReference>
<gene>
    <name evidence="1" type="ORF">C0Z18_10050</name>
</gene>
<evidence type="ECO:0000313" key="1">
    <source>
        <dbReference type="EMBL" id="PMS20864.1"/>
    </source>
</evidence>
<dbReference type="AlphaFoldDB" id="A0A2N7VUN2"/>
<keyword evidence="2" id="KW-1185">Reference proteome</keyword>
<evidence type="ECO:0000313" key="2">
    <source>
        <dbReference type="Proteomes" id="UP000235616"/>
    </source>
</evidence>
<organism evidence="1 2">
    <name type="scientific">Trinickia dabaoshanensis</name>
    <dbReference type="NCBI Taxonomy" id="564714"/>
    <lineage>
        <taxon>Bacteria</taxon>
        <taxon>Pseudomonadati</taxon>
        <taxon>Pseudomonadota</taxon>
        <taxon>Betaproteobacteria</taxon>
        <taxon>Burkholderiales</taxon>
        <taxon>Burkholderiaceae</taxon>
        <taxon>Trinickia</taxon>
    </lineage>
</organism>
<accession>A0A2N7VUN2</accession>
<comment type="caution">
    <text evidence="1">The sequence shown here is derived from an EMBL/GenBank/DDBJ whole genome shotgun (WGS) entry which is preliminary data.</text>
</comment>
<reference evidence="1 2" key="1">
    <citation type="submission" date="2018-01" db="EMBL/GenBank/DDBJ databases">
        <title>Whole genome analyses suggest that Burkholderia sensu lato contains two further novel genera in the rhizoxinica-symbiotica group Mycetohabitans gen. nov., and Trinickia gen. nov.: implications for the evolution of diazotrophy and nodulation in the Burkholderiaceae.</title>
        <authorList>
            <person name="Estrada-de los Santos P."/>
            <person name="Palmer M."/>
            <person name="Chavez-Ramirez B."/>
            <person name="Beukes C."/>
            <person name="Steenkamp E.T."/>
            <person name="Hirsch A.M."/>
            <person name="Manyaka P."/>
            <person name="Maluk M."/>
            <person name="Lafos M."/>
            <person name="Crook M."/>
            <person name="Gross E."/>
            <person name="Simon M.F."/>
            <person name="Bueno dos Reis Junior F."/>
            <person name="Poole P.S."/>
            <person name="Venter S.N."/>
            <person name="James E.K."/>
        </authorList>
    </citation>
    <scope>NUCLEOTIDE SEQUENCE [LARGE SCALE GENOMIC DNA]</scope>
    <source>
        <strain evidence="1 2">GIMN1.004</strain>
    </source>
</reference>
<name>A0A2N7VUN2_9BURK</name>